<evidence type="ECO:0000313" key="3">
    <source>
        <dbReference type="RefSeq" id="XP_026678323.1"/>
    </source>
</evidence>
<dbReference type="AlphaFoldDB" id="A0A3Q0IUI9"/>
<protein>
    <submittedName>
        <fullName evidence="3">Uncharacterized protein LOC113466823</fullName>
    </submittedName>
</protein>
<dbReference type="GeneID" id="113466823"/>
<proteinExistence type="predicted"/>
<dbReference type="PaxDb" id="121845-A0A3Q0IUI9"/>
<accession>A0A3Q0IUI9</accession>
<dbReference type="Proteomes" id="UP000079169">
    <property type="component" value="Unplaced"/>
</dbReference>
<dbReference type="RefSeq" id="XP_026678323.1">
    <property type="nucleotide sequence ID" value="XM_026822522.1"/>
</dbReference>
<evidence type="ECO:0000313" key="2">
    <source>
        <dbReference type="Proteomes" id="UP000079169"/>
    </source>
</evidence>
<evidence type="ECO:0000256" key="1">
    <source>
        <dbReference type="SAM" id="MobiDB-lite"/>
    </source>
</evidence>
<organism evidence="2 3">
    <name type="scientific">Diaphorina citri</name>
    <name type="common">Asian citrus psyllid</name>
    <dbReference type="NCBI Taxonomy" id="121845"/>
    <lineage>
        <taxon>Eukaryota</taxon>
        <taxon>Metazoa</taxon>
        <taxon>Ecdysozoa</taxon>
        <taxon>Arthropoda</taxon>
        <taxon>Hexapoda</taxon>
        <taxon>Insecta</taxon>
        <taxon>Pterygota</taxon>
        <taxon>Neoptera</taxon>
        <taxon>Paraneoptera</taxon>
        <taxon>Hemiptera</taxon>
        <taxon>Sternorrhyncha</taxon>
        <taxon>Psylloidea</taxon>
        <taxon>Psyllidae</taxon>
        <taxon>Diaphorininae</taxon>
        <taxon>Diaphorina</taxon>
    </lineage>
</organism>
<gene>
    <name evidence="3" type="primary">LOC113466823</name>
</gene>
<feature type="compositionally biased region" description="Basic and acidic residues" evidence="1">
    <location>
        <begin position="35"/>
        <end position="63"/>
    </location>
</feature>
<keyword evidence="2" id="KW-1185">Reference proteome</keyword>
<dbReference type="KEGG" id="dci:113466823"/>
<reference evidence="3" key="1">
    <citation type="submission" date="2025-08" db="UniProtKB">
        <authorList>
            <consortium name="RefSeq"/>
        </authorList>
    </citation>
    <scope>IDENTIFICATION</scope>
</reference>
<sequence>MCRESKSEAEKVHHITTFIVVEFGELSATSVTLETSHENKDLAENGVKDEGEDGEDKKIKDPDSPSATPGEENGVKKAEDPSSSPGKIMATLLSSGCSSYTNPYVFLRVHCNGRYIN</sequence>
<feature type="region of interest" description="Disordered" evidence="1">
    <location>
        <begin position="34"/>
        <end position="88"/>
    </location>
</feature>
<name>A0A3Q0IUI9_DIACI</name>